<sequence>MNSILLVFCQELFCPFPLLRDFCEREKDNNAPLIPFSNVRQRVAAMTGISEKTVSTITKEGESTSQKITTPRKKRMQEKKIILDDFDLCAVRNKIHEMYTIRKEVPTLGKLLAELKIDINFRGGRTTLWKIIRQIGFRFKKCGSKRKLLMERPDIVAWRYRYLTILKQNRDEGRPVVFLDETYIHASYTVNKCWQIENEGVLKHDSAGARWIIVHAGGEMGFIPNALLIFKSQSKSGDYHDDMNKSNFMKWLQEKLIPNLPANSLIVMDNAPYHTVKLNKAPTLSSTKAEMQNWIINKGLSYLPTMVKAQLYEIIKEHKEAPIYEGHKVARLPPYHCELNAIEFMWSLVKRRVASKNVGQETNNIVNLTEEAFQTITAEDWQKQCEHVRHIEDKLCERDRCVDAEIDRFIIELNNESDTESDSSYEDSSDSDYSSLAIHMDHAYSK</sequence>
<dbReference type="Proteomes" id="UP001153954">
    <property type="component" value="Unassembled WGS sequence"/>
</dbReference>
<dbReference type="InterPro" id="IPR036397">
    <property type="entry name" value="RNaseH_sf"/>
</dbReference>
<organism evidence="2 3">
    <name type="scientific">Euphydryas editha</name>
    <name type="common">Edith's checkerspot</name>
    <dbReference type="NCBI Taxonomy" id="104508"/>
    <lineage>
        <taxon>Eukaryota</taxon>
        <taxon>Metazoa</taxon>
        <taxon>Ecdysozoa</taxon>
        <taxon>Arthropoda</taxon>
        <taxon>Hexapoda</taxon>
        <taxon>Insecta</taxon>
        <taxon>Pterygota</taxon>
        <taxon>Neoptera</taxon>
        <taxon>Endopterygota</taxon>
        <taxon>Lepidoptera</taxon>
        <taxon>Glossata</taxon>
        <taxon>Ditrysia</taxon>
        <taxon>Papilionoidea</taxon>
        <taxon>Nymphalidae</taxon>
        <taxon>Nymphalinae</taxon>
        <taxon>Euphydryas</taxon>
    </lineage>
</organism>
<evidence type="ECO:0000259" key="1">
    <source>
        <dbReference type="Pfam" id="PF13358"/>
    </source>
</evidence>
<dbReference type="PANTHER" id="PTHR33939:SF1">
    <property type="entry name" value="DUF4371 DOMAIN-CONTAINING PROTEIN"/>
    <property type="match status" value="1"/>
</dbReference>
<evidence type="ECO:0000313" key="2">
    <source>
        <dbReference type="EMBL" id="CAH2105335.1"/>
    </source>
</evidence>
<reference evidence="2" key="1">
    <citation type="submission" date="2022-03" db="EMBL/GenBank/DDBJ databases">
        <authorList>
            <person name="Tunstrom K."/>
        </authorList>
    </citation>
    <scope>NUCLEOTIDE SEQUENCE</scope>
</reference>
<dbReference type="AlphaFoldDB" id="A0AAU9V092"/>
<protein>
    <recommendedName>
        <fullName evidence="1">Tc1-like transposase DDE domain-containing protein</fullName>
    </recommendedName>
</protein>
<gene>
    <name evidence="2" type="ORF">EEDITHA_LOCUS19607</name>
</gene>
<dbReference type="InterPro" id="IPR038717">
    <property type="entry name" value="Tc1-like_DDE_dom"/>
</dbReference>
<name>A0AAU9V092_EUPED</name>
<dbReference type="GO" id="GO:0003676">
    <property type="term" value="F:nucleic acid binding"/>
    <property type="evidence" value="ECO:0007669"/>
    <property type="project" value="InterPro"/>
</dbReference>
<comment type="caution">
    <text evidence="2">The sequence shown here is derived from an EMBL/GenBank/DDBJ whole genome shotgun (WGS) entry which is preliminary data.</text>
</comment>
<dbReference type="Pfam" id="PF13358">
    <property type="entry name" value="DDE_3"/>
    <property type="match status" value="1"/>
</dbReference>
<keyword evidence="3" id="KW-1185">Reference proteome</keyword>
<dbReference type="Gene3D" id="3.30.420.10">
    <property type="entry name" value="Ribonuclease H-like superfamily/Ribonuclease H"/>
    <property type="match status" value="1"/>
</dbReference>
<evidence type="ECO:0000313" key="3">
    <source>
        <dbReference type="Proteomes" id="UP001153954"/>
    </source>
</evidence>
<dbReference type="EMBL" id="CAKOGL010000028">
    <property type="protein sequence ID" value="CAH2105335.1"/>
    <property type="molecule type" value="Genomic_DNA"/>
</dbReference>
<accession>A0AAU9V092</accession>
<feature type="domain" description="Tc1-like transposase DDE" evidence="1">
    <location>
        <begin position="239"/>
        <end position="355"/>
    </location>
</feature>
<dbReference type="PANTHER" id="PTHR33939">
    <property type="entry name" value="PROTEIN CBG22215"/>
    <property type="match status" value="1"/>
</dbReference>
<proteinExistence type="predicted"/>